<dbReference type="KEGG" id="dat:HRM2_38490"/>
<gene>
    <name evidence="1" type="ordered locus">HRM2_38490</name>
</gene>
<reference evidence="1 2" key="1">
    <citation type="journal article" date="2009" name="Environ. Microbiol.">
        <title>Genome sequence of Desulfobacterium autotrophicum HRM2, a marine sulfate reducer oxidizing organic carbon completely to carbon dioxide.</title>
        <authorList>
            <person name="Strittmatter A.W."/>
            <person name="Liesegang H."/>
            <person name="Rabus R."/>
            <person name="Decker I."/>
            <person name="Amann J."/>
            <person name="Andres S."/>
            <person name="Henne A."/>
            <person name="Fricke W.F."/>
            <person name="Martinez-Arias R."/>
            <person name="Bartels D."/>
            <person name="Goesmann A."/>
            <person name="Krause L."/>
            <person name="Puehler A."/>
            <person name="Klenk H.P."/>
            <person name="Richter M."/>
            <person name="Schuler M."/>
            <person name="Gloeckner F.O."/>
            <person name="Meyerdierks A."/>
            <person name="Gottschalk G."/>
            <person name="Amann R."/>
        </authorList>
    </citation>
    <scope>NUCLEOTIDE SEQUENCE [LARGE SCALE GENOMIC DNA]</scope>
    <source>
        <strain evidence="2">ATCC 43914 / DSM 3382 / HRM2</strain>
    </source>
</reference>
<evidence type="ECO:0008006" key="3">
    <source>
        <dbReference type="Google" id="ProtNLM"/>
    </source>
</evidence>
<dbReference type="eggNOG" id="COG1794">
    <property type="taxonomic scope" value="Bacteria"/>
</dbReference>
<dbReference type="Proteomes" id="UP000000442">
    <property type="component" value="Chromosome"/>
</dbReference>
<dbReference type="EMBL" id="CP001087">
    <property type="protein sequence ID" value="ACN16907.1"/>
    <property type="molecule type" value="Genomic_DNA"/>
</dbReference>
<dbReference type="HOGENOM" id="CLU_093553_0_0_7"/>
<proteinExistence type="predicted"/>
<keyword evidence="2" id="KW-1185">Reference proteome</keyword>
<dbReference type="AlphaFoldDB" id="C0QAX4"/>
<evidence type="ECO:0000313" key="2">
    <source>
        <dbReference type="Proteomes" id="UP000000442"/>
    </source>
</evidence>
<dbReference type="RefSeq" id="WP_015905653.1">
    <property type="nucleotide sequence ID" value="NC_012108.1"/>
</dbReference>
<dbReference type="NCBIfam" id="NF005679">
    <property type="entry name" value="PRK07475.1"/>
    <property type="match status" value="1"/>
</dbReference>
<evidence type="ECO:0000313" key="1">
    <source>
        <dbReference type="EMBL" id="ACN16907.1"/>
    </source>
</evidence>
<organism evidence="1 2">
    <name type="scientific">Desulforapulum autotrophicum (strain ATCC 43914 / DSM 3382 / VKM B-1955 / HRM2)</name>
    <name type="common">Desulfobacterium autotrophicum</name>
    <dbReference type="NCBI Taxonomy" id="177437"/>
    <lineage>
        <taxon>Bacteria</taxon>
        <taxon>Pseudomonadati</taxon>
        <taxon>Thermodesulfobacteriota</taxon>
        <taxon>Desulfobacteria</taxon>
        <taxon>Desulfobacterales</taxon>
        <taxon>Desulfobacteraceae</taxon>
        <taxon>Desulforapulum</taxon>
    </lineage>
</organism>
<name>C0QAX4_DESAH</name>
<dbReference type="STRING" id="177437.HRM2_38490"/>
<sequence>MTVYLANDSKKSWYGEAIGILILDATYPCIPGNVGNATTYDFPVRYKVVKDATIERLLTQRDPSLIQPFIDAARELEDEGVKAITGACGFMALFQQEIKRSVNIPVLMSSLLQIPFIQQIITPAKKVAVITADSTAITPEHFLNVGVNPDIALVLAGMENSTEFRESVLEEKGTLDSDKIEAEIVGVAKQVLEQNSDIGAFLLECSDLPPYSSAVFNATHLPVFDYITMIKHVYSTLRQVPYSGFM</sequence>
<protein>
    <recommendedName>
        <fullName evidence="3">Aspartate/glutamate racemase family protein</fullName>
    </recommendedName>
</protein>
<accession>C0QAX4</accession>
<dbReference type="OrthoDB" id="5465390at2"/>